<dbReference type="STRING" id="1817828.A2722_03065"/>
<dbReference type="NCBIfam" id="TIGR00305">
    <property type="entry name" value="putative toxin-antitoxin system toxin component, PIN family"/>
    <property type="match status" value="1"/>
</dbReference>
<dbReference type="SUPFAM" id="SSF88723">
    <property type="entry name" value="PIN domain-like"/>
    <property type="match status" value="1"/>
</dbReference>
<sequence length="149" mass="16988">MIRVVIDTNALINAADDDFSFPHRILDEVLAGSIEAYANSATLRENRMIVSGMIRDPGYLDKLQKYFERVRTVESSQRLSVVEDPEDNKILESAIAASAQFLITSDQHLLKLNPYESIAIVTPAEFWNRLEDEEGRGWQNWIKQFISSV</sequence>
<dbReference type="InterPro" id="IPR029060">
    <property type="entry name" value="PIN-like_dom_sf"/>
</dbReference>
<evidence type="ECO:0000259" key="1">
    <source>
        <dbReference type="SMART" id="SM00670"/>
    </source>
</evidence>
<evidence type="ECO:0000313" key="3">
    <source>
        <dbReference type="Proteomes" id="UP000178377"/>
    </source>
</evidence>
<dbReference type="Pfam" id="PF13470">
    <property type="entry name" value="PIN_3"/>
    <property type="match status" value="1"/>
</dbReference>
<evidence type="ECO:0000313" key="2">
    <source>
        <dbReference type="EMBL" id="OGE90873.1"/>
    </source>
</evidence>
<dbReference type="InterPro" id="IPR002850">
    <property type="entry name" value="PIN_toxin-like"/>
</dbReference>
<dbReference type="PANTHER" id="PTHR34610:SF3">
    <property type="entry name" value="SSL7007 PROTEIN"/>
    <property type="match status" value="1"/>
</dbReference>
<organism evidence="2 3">
    <name type="scientific">Candidatus Doudnabacteria bacterium RIFCSPHIGHO2_01_FULL_50_11</name>
    <dbReference type="NCBI Taxonomy" id="1817828"/>
    <lineage>
        <taxon>Bacteria</taxon>
        <taxon>Candidatus Doudnaibacteriota</taxon>
    </lineage>
</organism>
<feature type="domain" description="PIN" evidence="1">
    <location>
        <begin position="2"/>
        <end position="111"/>
    </location>
</feature>
<dbReference type="PANTHER" id="PTHR34610">
    <property type="entry name" value="SSL7007 PROTEIN"/>
    <property type="match status" value="1"/>
</dbReference>
<name>A0A1F5PLR1_9BACT</name>
<accession>A0A1F5PLR1</accession>
<reference evidence="2 3" key="1">
    <citation type="journal article" date="2016" name="Nat. Commun.">
        <title>Thousands of microbial genomes shed light on interconnected biogeochemical processes in an aquifer system.</title>
        <authorList>
            <person name="Anantharaman K."/>
            <person name="Brown C.T."/>
            <person name="Hug L.A."/>
            <person name="Sharon I."/>
            <person name="Castelle C.J."/>
            <person name="Probst A.J."/>
            <person name="Thomas B.C."/>
            <person name="Singh A."/>
            <person name="Wilkins M.J."/>
            <person name="Karaoz U."/>
            <person name="Brodie E.L."/>
            <person name="Williams K.H."/>
            <person name="Hubbard S.S."/>
            <person name="Banfield J.F."/>
        </authorList>
    </citation>
    <scope>NUCLEOTIDE SEQUENCE [LARGE SCALE GENOMIC DNA]</scope>
</reference>
<proteinExistence type="predicted"/>
<protein>
    <submittedName>
        <fullName evidence="2">Putative toxin-antitoxin system toxin component, PIN family</fullName>
    </submittedName>
</protein>
<dbReference type="InterPro" id="IPR002716">
    <property type="entry name" value="PIN_dom"/>
</dbReference>
<dbReference type="Proteomes" id="UP000178377">
    <property type="component" value="Unassembled WGS sequence"/>
</dbReference>
<comment type="caution">
    <text evidence="2">The sequence shown here is derived from an EMBL/GenBank/DDBJ whole genome shotgun (WGS) entry which is preliminary data.</text>
</comment>
<gene>
    <name evidence="2" type="ORF">A2722_03065</name>
</gene>
<dbReference type="EMBL" id="MFEO01000008">
    <property type="protein sequence ID" value="OGE90873.1"/>
    <property type="molecule type" value="Genomic_DNA"/>
</dbReference>
<dbReference type="SMART" id="SM00670">
    <property type="entry name" value="PINc"/>
    <property type="match status" value="1"/>
</dbReference>
<dbReference type="AlphaFoldDB" id="A0A1F5PLR1"/>